<keyword evidence="4" id="KW-1185">Reference proteome</keyword>
<feature type="compositionally biased region" description="Basic and acidic residues" evidence="1">
    <location>
        <begin position="217"/>
        <end position="226"/>
    </location>
</feature>
<feature type="compositionally biased region" description="Basic residues" evidence="1">
    <location>
        <begin position="261"/>
        <end position="278"/>
    </location>
</feature>
<organism evidence="3 4">
    <name type="scientific">Linnemannia schmuckeri</name>
    <dbReference type="NCBI Taxonomy" id="64567"/>
    <lineage>
        <taxon>Eukaryota</taxon>
        <taxon>Fungi</taxon>
        <taxon>Fungi incertae sedis</taxon>
        <taxon>Mucoromycota</taxon>
        <taxon>Mortierellomycotina</taxon>
        <taxon>Mortierellomycetes</taxon>
        <taxon>Mortierellales</taxon>
        <taxon>Mortierellaceae</taxon>
        <taxon>Linnemannia</taxon>
    </lineage>
</organism>
<name>A0A9P5S4X4_9FUNG</name>
<comment type="caution">
    <text evidence="3">The sequence shown here is derived from an EMBL/GenBank/DDBJ whole genome shotgun (WGS) entry which is preliminary data.</text>
</comment>
<dbReference type="AlphaFoldDB" id="A0A9P5S4X4"/>
<evidence type="ECO:0000259" key="2">
    <source>
        <dbReference type="PROSITE" id="PS50172"/>
    </source>
</evidence>
<sequence>MFSGFSAWFAPELRSYNQTWISHGGAVKELAEADIAFVTDKTSSDESSSYKPTMKILRPDWIEDSIRGQKRLSLKRYKSVFPGLSRFDSTEHGNMAVGMAAFNSTNVISLDKSWQPHQPEPEIQDLSVTPSSGGASSHKTHPTLGSVGGRRISSLFQQSRSDSVSAGSVRTITLTKSEPEKAGDEEVEGEDEIIGKDERENESAVGTQAFLTQAFRSSDEEYEPSKPDLPTNTMESIETVGDSDPSEPQSVLQEVIPETPKKKRRLPPSILKGKKPPARTHDSQVSDSVFASS</sequence>
<feature type="compositionally biased region" description="Polar residues" evidence="1">
    <location>
        <begin position="204"/>
        <end position="216"/>
    </location>
</feature>
<proteinExistence type="predicted"/>
<gene>
    <name evidence="3" type="ORF">BG015_004814</name>
</gene>
<dbReference type="OrthoDB" id="2434879at2759"/>
<accession>A0A9P5S4X4</accession>
<dbReference type="PROSITE" id="PS50172">
    <property type="entry name" value="BRCT"/>
    <property type="match status" value="1"/>
</dbReference>
<feature type="region of interest" description="Disordered" evidence="1">
    <location>
        <begin position="112"/>
        <end position="293"/>
    </location>
</feature>
<feature type="compositionally biased region" description="Basic and acidic residues" evidence="1">
    <location>
        <begin position="193"/>
        <end position="202"/>
    </location>
</feature>
<protein>
    <recommendedName>
        <fullName evidence="2">BRCT domain-containing protein</fullName>
    </recommendedName>
</protein>
<dbReference type="InterPro" id="IPR001357">
    <property type="entry name" value="BRCT_dom"/>
</dbReference>
<dbReference type="SUPFAM" id="SSF52113">
    <property type="entry name" value="BRCT domain"/>
    <property type="match status" value="1"/>
</dbReference>
<evidence type="ECO:0000256" key="1">
    <source>
        <dbReference type="SAM" id="MobiDB-lite"/>
    </source>
</evidence>
<evidence type="ECO:0000313" key="4">
    <source>
        <dbReference type="Proteomes" id="UP000748756"/>
    </source>
</evidence>
<dbReference type="EMBL" id="JAAAUQ010000224">
    <property type="protein sequence ID" value="KAF9152720.1"/>
    <property type="molecule type" value="Genomic_DNA"/>
</dbReference>
<dbReference type="Gene3D" id="3.40.50.10190">
    <property type="entry name" value="BRCT domain"/>
    <property type="match status" value="1"/>
</dbReference>
<feature type="domain" description="BRCT" evidence="2">
    <location>
        <begin position="1"/>
        <end position="79"/>
    </location>
</feature>
<dbReference type="InterPro" id="IPR036420">
    <property type="entry name" value="BRCT_dom_sf"/>
</dbReference>
<reference evidence="3" key="1">
    <citation type="journal article" date="2020" name="Fungal Divers.">
        <title>Resolving the Mortierellaceae phylogeny through synthesis of multi-gene phylogenetics and phylogenomics.</title>
        <authorList>
            <person name="Vandepol N."/>
            <person name="Liber J."/>
            <person name="Desiro A."/>
            <person name="Na H."/>
            <person name="Kennedy M."/>
            <person name="Barry K."/>
            <person name="Grigoriev I.V."/>
            <person name="Miller A.N."/>
            <person name="O'Donnell K."/>
            <person name="Stajich J.E."/>
            <person name="Bonito G."/>
        </authorList>
    </citation>
    <scope>NUCLEOTIDE SEQUENCE</scope>
    <source>
        <strain evidence="3">NRRL 6426</strain>
    </source>
</reference>
<feature type="compositionally biased region" description="Polar residues" evidence="1">
    <location>
        <begin position="126"/>
        <end position="137"/>
    </location>
</feature>
<evidence type="ECO:0000313" key="3">
    <source>
        <dbReference type="EMBL" id="KAF9152720.1"/>
    </source>
</evidence>
<feature type="compositionally biased region" description="Polar residues" evidence="1">
    <location>
        <begin position="154"/>
        <end position="176"/>
    </location>
</feature>
<dbReference type="Proteomes" id="UP000748756">
    <property type="component" value="Unassembled WGS sequence"/>
</dbReference>